<evidence type="ECO:0000313" key="2">
    <source>
        <dbReference type="EMBL" id="GAT48638.1"/>
    </source>
</evidence>
<feature type="region of interest" description="Disordered" evidence="1">
    <location>
        <begin position="1"/>
        <end position="112"/>
    </location>
</feature>
<protein>
    <recommendedName>
        <fullName evidence="4">Peptidase A2 domain-containing protein</fullName>
    </recommendedName>
</protein>
<evidence type="ECO:0000313" key="3">
    <source>
        <dbReference type="Proteomes" id="UP000815677"/>
    </source>
</evidence>
<feature type="compositionally biased region" description="Basic and acidic residues" evidence="1">
    <location>
        <begin position="11"/>
        <end position="37"/>
    </location>
</feature>
<dbReference type="SUPFAM" id="SSF50630">
    <property type="entry name" value="Acid proteases"/>
    <property type="match status" value="1"/>
</dbReference>
<evidence type="ECO:0008006" key="4">
    <source>
        <dbReference type="Google" id="ProtNLM"/>
    </source>
</evidence>
<keyword evidence="3" id="KW-1185">Reference proteome</keyword>
<feature type="compositionally biased region" description="Basic and acidic residues" evidence="1">
    <location>
        <begin position="45"/>
        <end position="78"/>
    </location>
</feature>
<organism evidence="2 3">
    <name type="scientific">Mycena chlorophos</name>
    <name type="common">Agaric fungus</name>
    <name type="synonym">Agaricus chlorophos</name>
    <dbReference type="NCBI Taxonomy" id="658473"/>
    <lineage>
        <taxon>Eukaryota</taxon>
        <taxon>Fungi</taxon>
        <taxon>Dikarya</taxon>
        <taxon>Basidiomycota</taxon>
        <taxon>Agaricomycotina</taxon>
        <taxon>Agaricomycetes</taxon>
        <taxon>Agaricomycetidae</taxon>
        <taxon>Agaricales</taxon>
        <taxon>Marasmiineae</taxon>
        <taxon>Mycenaceae</taxon>
        <taxon>Mycena</taxon>
    </lineage>
</organism>
<accession>A0ABQ0LBY5</accession>
<name>A0ABQ0LBY5_MYCCL</name>
<evidence type="ECO:0000256" key="1">
    <source>
        <dbReference type="SAM" id="MobiDB-lite"/>
    </source>
</evidence>
<dbReference type="EMBL" id="DF844777">
    <property type="protein sequence ID" value="GAT48638.1"/>
    <property type="molecule type" value="Genomic_DNA"/>
</dbReference>
<dbReference type="Gene3D" id="2.40.70.10">
    <property type="entry name" value="Acid Proteases"/>
    <property type="match status" value="1"/>
</dbReference>
<dbReference type="CDD" id="cd00303">
    <property type="entry name" value="retropepsin_like"/>
    <property type="match status" value="1"/>
</dbReference>
<proteinExistence type="predicted"/>
<sequence length="441" mass="49001">MKEASSPPKPPESRRVEKRVSFVEESGRAARDEREAYADNGEAARVGEADAGRRTARIEREADVERTKSRPKALRELPYKFVRADGAGARTLSAPSTDKPRRRDDDEEGGKAYRLRAPIQREGLADEVLERINNTEVTVRLGDLLGLSSDLREGERMRLTRVRQPLGRVRDVPELVLAAESVKTALLEKEQLGARDEARGFELKSDAVELGELPKVKGVFVAAADVDGVPAGSLIAQDPYLQYLEGLEEDEHPKQIYVARDSGLEEDERPKQIYVARDSVPLRVTFPFVNGKGPVECVLDSGSQIVSMSLEQAQECGLIWDPTINIYMQSANGQLEKSMGLAKNVPFRWGELKLYLQVHVIRGPAYKVLLGPPFDVLTKSRTDHDGGNQILTLTDPNSGRAWTVPTYDRVRADSSSEKSKAEEKPVAEANMLEGFRRTSRI</sequence>
<dbReference type="InterPro" id="IPR021109">
    <property type="entry name" value="Peptidase_aspartic_dom_sf"/>
</dbReference>
<gene>
    <name evidence="2" type="ORF">MCHLO_06020</name>
</gene>
<dbReference type="Pfam" id="PF13975">
    <property type="entry name" value="gag-asp_proteas"/>
    <property type="match status" value="1"/>
</dbReference>
<reference evidence="2" key="1">
    <citation type="submission" date="2014-09" db="EMBL/GenBank/DDBJ databases">
        <title>Genome sequence of the luminous mushroom Mycena chlorophos for searching fungal bioluminescence genes.</title>
        <authorList>
            <person name="Tanaka Y."/>
            <person name="Kasuga D."/>
            <person name="Oba Y."/>
            <person name="Hase S."/>
            <person name="Sato K."/>
            <person name="Oba Y."/>
            <person name="Sakakibara Y."/>
        </authorList>
    </citation>
    <scope>NUCLEOTIDE SEQUENCE</scope>
</reference>
<dbReference type="Proteomes" id="UP000815677">
    <property type="component" value="Unassembled WGS sequence"/>
</dbReference>